<evidence type="ECO:0000313" key="11">
    <source>
        <dbReference type="Proteomes" id="UP000241868"/>
    </source>
</evidence>
<dbReference type="GO" id="GO:0005737">
    <property type="term" value="C:cytoplasm"/>
    <property type="evidence" value="ECO:0007669"/>
    <property type="project" value="UniProtKB-SubCell"/>
</dbReference>
<dbReference type="UniPathway" id="UPA00068">
    <property type="reaction ID" value="UER00106"/>
</dbReference>
<dbReference type="SUPFAM" id="SSF53633">
    <property type="entry name" value="Carbamate kinase-like"/>
    <property type="match status" value="1"/>
</dbReference>
<dbReference type="InterPro" id="IPR036393">
    <property type="entry name" value="AceGlu_kinase-like_sf"/>
</dbReference>
<dbReference type="InterPro" id="IPR001048">
    <property type="entry name" value="Asp/Glu/Uridylate_kinase"/>
</dbReference>
<dbReference type="EC" id="2.3.1.1" evidence="8"/>
<dbReference type="CDD" id="cd04301">
    <property type="entry name" value="NAT_SF"/>
    <property type="match status" value="1"/>
</dbReference>
<dbReference type="InterPro" id="IPR010167">
    <property type="entry name" value="NH2A_AcTrfase"/>
</dbReference>
<organism evidence="10 11">
    <name type="scientific">Neisseria iguanae</name>
    <dbReference type="NCBI Taxonomy" id="90242"/>
    <lineage>
        <taxon>Bacteria</taxon>
        <taxon>Pseudomonadati</taxon>
        <taxon>Pseudomonadota</taxon>
        <taxon>Betaproteobacteria</taxon>
        <taxon>Neisseriales</taxon>
        <taxon>Neisseriaceae</taxon>
        <taxon>Neisseria</taxon>
    </lineage>
</organism>
<reference evidence="10 11" key="1">
    <citation type="submission" date="2018-03" db="EMBL/GenBank/DDBJ databases">
        <title>Neisseria weixii sp. nov., isolated from the intestinal contents of Tibetan Plateau pika (Ochotona curzoniae) in Yushu, Qinghai Province, China.</title>
        <authorList>
            <person name="Gui Z."/>
        </authorList>
    </citation>
    <scope>NUCLEOTIDE SEQUENCE [LARGE SCALE GENOMIC DNA]</scope>
    <source>
        <strain evidence="10 11">ATCC 51483</strain>
    </source>
</reference>
<dbReference type="Gene3D" id="3.40.1160.10">
    <property type="entry name" value="Acetylglutamate kinase-like"/>
    <property type="match status" value="1"/>
</dbReference>
<evidence type="ECO:0000256" key="3">
    <source>
        <dbReference type="ARBA" id="ARBA00022571"/>
    </source>
</evidence>
<dbReference type="NCBIfam" id="TIGR01890">
    <property type="entry name" value="N-Ac-Glu-synth"/>
    <property type="match status" value="1"/>
</dbReference>
<comment type="similarity">
    <text evidence="2 8">Belongs to the acetyltransferase family. ArgA subfamily.</text>
</comment>
<dbReference type="CDD" id="cd04237">
    <property type="entry name" value="AAK_NAGS-ABP"/>
    <property type="match status" value="1"/>
</dbReference>
<comment type="subcellular location">
    <subcellularLocation>
        <location evidence="8">Cytoplasm</location>
    </subcellularLocation>
</comment>
<evidence type="ECO:0000256" key="1">
    <source>
        <dbReference type="ARBA" id="ARBA00004925"/>
    </source>
</evidence>
<dbReference type="GO" id="GO:0006526">
    <property type="term" value="P:L-arginine biosynthetic process"/>
    <property type="evidence" value="ECO:0007669"/>
    <property type="project" value="UniProtKB-UniRule"/>
</dbReference>
<accession>A0A2P7TY02</accession>
<keyword evidence="4 8" id="KW-0028">Amino-acid biosynthesis</keyword>
<keyword evidence="3 8" id="KW-0055">Arginine biosynthesis</keyword>
<dbReference type="NCBIfam" id="NF003641">
    <property type="entry name" value="PRK05279.1"/>
    <property type="match status" value="1"/>
</dbReference>
<dbReference type="Gene3D" id="3.40.630.30">
    <property type="match status" value="1"/>
</dbReference>
<dbReference type="RefSeq" id="WP_106742740.1">
    <property type="nucleotide sequence ID" value="NZ_PXYY01000089.1"/>
</dbReference>
<evidence type="ECO:0000256" key="7">
    <source>
        <dbReference type="ARBA" id="ARBA00048372"/>
    </source>
</evidence>
<dbReference type="InterPro" id="IPR033719">
    <property type="entry name" value="NAGS_kin"/>
</dbReference>
<evidence type="ECO:0000256" key="2">
    <source>
        <dbReference type="ARBA" id="ARBA00009145"/>
    </source>
</evidence>
<evidence type="ECO:0000256" key="4">
    <source>
        <dbReference type="ARBA" id="ARBA00022605"/>
    </source>
</evidence>
<name>A0A2P7TY02_9NEIS</name>
<evidence type="ECO:0000256" key="8">
    <source>
        <dbReference type="HAMAP-Rule" id="MF_01105"/>
    </source>
</evidence>
<protein>
    <recommendedName>
        <fullName evidence="8">Amino-acid acetyltransferase</fullName>
        <ecNumber evidence="8">2.3.1.1</ecNumber>
    </recommendedName>
    <alternativeName>
        <fullName evidence="8">N-acetylglutamate synthase</fullName>
        <shortName evidence="8">AGS</shortName>
        <shortName evidence="8">NAGS</shortName>
    </alternativeName>
</protein>
<dbReference type="HAMAP" id="MF_01105">
    <property type="entry name" value="N_acetyl_glu_synth"/>
    <property type="match status" value="1"/>
</dbReference>
<comment type="pathway">
    <text evidence="1 8">Amino-acid biosynthesis; L-arginine biosynthesis; N(2)-acetyl-L-ornithine from L-glutamate: step 1/4.</text>
</comment>
<keyword evidence="8" id="KW-0963">Cytoplasm</keyword>
<comment type="miscellaneous">
    <text evidence="8">In bacteria which possess the bifunctional enzyme ornithine acetyltransferase/N-acetylglutamate synthase (ArgJ), ArgA fulfills an anaplerotic role.</text>
</comment>
<dbReference type="Pfam" id="PF00583">
    <property type="entry name" value="Acetyltransf_1"/>
    <property type="match status" value="1"/>
</dbReference>
<dbReference type="PANTHER" id="PTHR30602:SF12">
    <property type="entry name" value="AMINO-ACID ACETYLTRANSFERASE NAGS1, CHLOROPLASTIC-RELATED"/>
    <property type="match status" value="1"/>
</dbReference>
<evidence type="ECO:0000259" key="9">
    <source>
        <dbReference type="PROSITE" id="PS51186"/>
    </source>
</evidence>
<dbReference type="Pfam" id="PF00696">
    <property type="entry name" value="AA_kinase"/>
    <property type="match status" value="1"/>
</dbReference>
<keyword evidence="5 8" id="KW-0808">Transferase</keyword>
<dbReference type="PROSITE" id="PS51186">
    <property type="entry name" value="GNAT"/>
    <property type="match status" value="1"/>
</dbReference>
<proteinExistence type="inferred from homology"/>
<dbReference type="OrthoDB" id="9802238at2"/>
<dbReference type="PANTHER" id="PTHR30602">
    <property type="entry name" value="AMINO-ACID ACETYLTRANSFERASE"/>
    <property type="match status" value="1"/>
</dbReference>
<comment type="catalytic activity">
    <reaction evidence="7 8">
        <text>L-glutamate + acetyl-CoA = N-acetyl-L-glutamate + CoA + H(+)</text>
        <dbReference type="Rhea" id="RHEA:24292"/>
        <dbReference type="ChEBI" id="CHEBI:15378"/>
        <dbReference type="ChEBI" id="CHEBI:29985"/>
        <dbReference type="ChEBI" id="CHEBI:44337"/>
        <dbReference type="ChEBI" id="CHEBI:57287"/>
        <dbReference type="ChEBI" id="CHEBI:57288"/>
        <dbReference type="EC" id="2.3.1.1"/>
    </reaction>
</comment>
<dbReference type="GO" id="GO:0004042">
    <property type="term" value="F:L-glutamate N-acetyltransferase activity"/>
    <property type="evidence" value="ECO:0007669"/>
    <property type="project" value="UniProtKB-UniRule"/>
</dbReference>
<gene>
    <name evidence="8 10" type="primary">argA</name>
    <name evidence="10" type="ORF">C7N83_11215</name>
</gene>
<comment type="caution">
    <text evidence="10">The sequence shown here is derived from an EMBL/GenBank/DDBJ whole genome shotgun (WGS) entry which is preliminary data.</text>
</comment>
<keyword evidence="11" id="KW-1185">Reference proteome</keyword>
<sequence length="436" mass="47670">MNTSVGFVGDFREAAPYINYLRGKTLVIGVAGSLLEGEPLKRLAADLNLLASLGVRLVLVHGSRLQITTALSAQDRTPAYHHERRITDEATLQLAKQANGVLRSDIEAALCSSISQPPQRNKPLSVACGNFLSARPLGIINGIDMGHTGLVRKIDTESIVNRLDSGALVLISPIGHSLSGKTFNLSMSDIAETAAIALKAEKLIYLIEEEGILNSDGLLLTNLSAQEARQLMMQQPPPPQQRLIQSAVNAVENGVSRTQILSGRDDGSLIRELFTRHGAGTSVARDSFVNIRAAHNHDIPNIMALIRPLEEQGILLRRSREYLEDQIHSFSVLEHDQHIYGCVALKTFADPNLGELACLAVSPDAQDSGYGELLLAYLFNKARKADMKKLFALSTHTGEWFIERGFQTASAQDLPPERRQDLIESGRNSEVFVFDL</sequence>
<evidence type="ECO:0000256" key="5">
    <source>
        <dbReference type="ARBA" id="ARBA00022679"/>
    </source>
</evidence>
<dbReference type="EMBL" id="PXYY01000089">
    <property type="protein sequence ID" value="PSJ79599.1"/>
    <property type="molecule type" value="Genomic_DNA"/>
</dbReference>
<dbReference type="InterPro" id="IPR016181">
    <property type="entry name" value="Acyl_CoA_acyltransferase"/>
</dbReference>
<evidence type="ECO:0000313" key="10">
    <source>
        <dbReference type="EMBL" id="PSJ79599.1"/>
    </source>
</evidence>
<dbReference type="Proteomes" id="UP000241868">
    <property type="component" value="Unassembled WGS sequence"/>
</dbReference>
<dbReference type="InterPro" id="IPR000182">
    <property type="entry name" value="GNAT_dom"/>
</dbReference>
<evidence type="ECO:0000256" key="6">
    <source>
        <dbReference type="ARBA" id="ARBA00023315"/>
    </source>
</evidence>
<dbReference type="PIRSF" id="PIRSF000423">
    <property type="entry name" value="ArgA"/>
    <property type="match status" value="1"/>
</dbReference>
<dbReference type="SUPFAM" id="SSF55729">
    <property type="entry name" value="Acyl-CoA N-acyltransferases (Nat)"/>
    <property type="match status" value="1"/>
</dbReference>
<feature type="domain" description="N-acetyltransferase" evidence="9">
    <location>
        <begin position="289"/>
        <end position="423"/>
    </location>
</feature>
<keyword evidence="6 8" id="KW-0012">Acyltransferase</keyword>
<dbReference type="AlphaFoldDB" id="A0A2P7TY02"/>